<sequence length="352" mass="37750">MEEELLLLDATTGEPRPLAPEILAASTQGDGFELTSEMEQEMIEVVSAPSADVDELRARILAGRRAADDRARHLGARAVALATSPVPTRPHPSVSPRYGAILERFRVLAEATLECGLHVHVSIESADEGVAVLNRIRSWVPVILALSANSPFRGGEDTGYASFRHILWHQWPTAGPLELFETAADYEAVIDGLLGAGGILDDAQIYFDARLSRNHPTVEVRVADVCLDPEDTVTIAALIRGLVDSAAADWRAGEPPSRLPSPVIRLGSWMAARWGVRGDLSHPETGRAVPAAEAVNALVERSRPGLRRHGDLETVRDGVRAILERGTGAERQRARYELTGALSGAALGASTG</sequence>
<dbReference type="InterPro" id="IPR011793">
    <property type="entry name" value="YbdK"/>
</dbReference>
<comment type="caution">
    <text evidence="6">The sequence shown here is derived from an EMBL/GenBank/DDBJ whole genome shotgun (WGS) entry which is preliminary data.</text>
</comment>
<dbReference type="NCBIfam" id="NF010041">
    <property type="entry name" value="PRK13517.1-1"/>
    <property type="match status" value="1"/>
</dbReference>
<dbReference type="Pfam" id="PF04107">
    <property type="entry name" value="GCS2"/>
    <property type="match status" value="1"/>
</dbReference>
<reference evidence="7" key="1">
    <citation type="journal article" date="2019" name="Int. J. Syst. Evol. Microbiol.">
        <title>The Global Catalogue of Microorganisms (GCM) 10K type strain sequencing project: providing services to taxonomists for standard genome sequencing and annotation.</title>
        <authorList>
            <consortium name="The Broad Institute Genomics Platform"/>
            <consortium name="The Broad Institute Genome Sequencing Center for Infectious Disease"/>
            <person name="Wu L."/>
            <person name="Ma J."/>
        </authorList>
    </citation>
    <scope>NUCLEOTIDE SEQUENCE [LARGE SCALE GENOMIC DNA]</scope>
    <source>
        <strain evidence="7">JCM 18537</strain>
    </source>
</reference>
<evidence type="ECO:0000256" key="4">
    <source>
        <dbReference type="ARBA" id="ARBA00048819"/>
    </source>
</evidence>
<evidence type="ECO:0000256" key="1">
    <source>
        <dbReference type="ARBA" id="ARBA00022598"/>
    </source>
</evidence>
<dbReference type="Gene3D" id="3.30.590.20">
    <property type="match status" value="1"/>
</dbReference>
<dbReference type="InterPro" id="IPR050141">
    <property type="entry name" value="GCL_type2/YbdK_subfam"/>
</dbReference>
<comment type="function">
    <text evidence="5">ATP-dependent carboxylate-amine ligase which exhibits weak glutamate--cysteine ligase activity.</text>
</comment>
<dbReference type="EC" id="6.3.2.2" evidence="5"/>
<dbReference type="PANTHER" id="PTHR36510:SF1">
    <property type="entry name" value="GLUTAMATE--CYSTEINE LIGASE 2-RELATED"/>
    <property type="match status" value="1"/>
</dbReference>
<dbReference type="NCBIfam" id="TIGR02050">
    <property type="entry name" value="gshA_cyan_rel"/>
    <property type="match status" value="1"/>
</dbReference>
<keyword evidence="2 5" id="KW-0547">Nucleotide-binding</keyword>
<keyword evidence="7" id="KW-1185">Reference proteome</keyword>
<evidence type="ECO:0000256" key="5">
    <source>
        <dbReference type="HAMAP-Rule" id="MF_01609"/>
    </source>
</evidence>
<comment type="similarity">
    <text evidence="5">Belongs to the glutamate--cysteine ligase type 2 family. YbdK subfamily.</text>
</comment>
<evidence type="ECO:0000256" key="2">
    <source>
        <dbReference type="ARBA" id="ARBA00022741"/>
    </source>
</evidence>
<gene>
    <name evidence="6" type="ORF">GCM10023351_13790</name>
</gene>
<evidence type="ECO:0000313" key="7">
    <source>
        <dbReference type="Proteomes" id="UP001501645"/>
    </source>
</evidence>
<dbReference type="Proteomes" id="UP001501645">
    <property type="component" value="Unassembled WGS sequence"/>
</dbReference>
<accession>A0ABP9A0R4</accession>
<dbReference type="InterPro" id="IPR014746">
    <property type="entry name" value="Gln_synth/guanido_kin_cat_dom"/>
</dbReference>
<proteinExistence type="inferred from homology"/>
<keyword evidence="3 5" id="KW-0067">ATP-binding</keyword>
<dbReference type="EMBL" id="BAABKO010000002">
    <property type="protein sequence ID" value="GAA4771120.1"/>
    <property type="molecule type" value="Genomic_DNA"/>
</dbReference>
<name>A0ABP9A0R4_9MICO</name>
<evidence type="ECO:0000256" key="3">
    <source>
        <dbReference type="ARBA" id="ARBA00022840"/>
    </source>
</evidence>
<dbReference type="HAMAP" id="MF_01609">
    <property type="entry name" value="Glu_cys_ligase_2"/>
    <property type="match status" value="1"/>
</dbReference>
<keyword evidence="1 5" id="KW-0436">Ligase</keyword>
<organism evidence="6 7">
    <name type="scientific">Microbacterium gilvum</name>
    <dbReference type="NCBI Taxonomy" id="1336204"/>
    <lineage>
        <taxon>Bacteria</taxon>
        <taxon>Bacillati</taxon>
        <taxon>Actinomycetota</taxon>
        <taxon>Actinomycetes</taxon>
        <taxon>Micrococcales</taxon>
        <taxon>Microbacteriaceae</taxon>
        <taxon>Microbacterium</taxon>
    </lineage>
</organism>
<dbReference type="PANTHER" id="PTHR36510">
    <property type="entry name" value="GLUTAMATE--CYSTEINE LIGASE 2-RELATED"/>
    <property type="match status" value="1"/>
</dbReference>
<dbReference type="InterPro" id="IPR006336">
    <property type="entry name" value="GCS2"/>
</dbReference>
<comment type="catalytic activity">
    <reaction evidence="4 5">
        <text>L-cysteine + L-glutamate + ATP = gamma-L-glutamyl-L-cysteine + ADP + phosphate + H(+)</text>
        <dbReference type="Rhea" id="RHEA:13285"/>
        <dbReference type="ChEBI" id="CHEBI:15378"/>
        <dbReference type="ChEBI" id="CHEBI:29985"/>
        <dbReference type="ChEBI" id="CHEBI:30616"/>
        <dbReference type="ChEBI" id="CHEBI:35235"/>
        <dbReference type="ChEBI" id="CHEBI:43474"/>
        <dbReference type="ChEBI" id="CHEBI:58173"/>
        <dbReference type="ChEBI" id="CHEBI:456216"/>
        <dbReference type="EC" id="6.3.2.2"/>
    </reaction>
</comment>
<dbReference type="GO" id="GO:0016874">
    <property type="term" value="F:ligase activity"/>
    <property type="evidence" value="ECO:0007669"/>
    <property type="project" value="UniProtKB-KW"/>
</dbReference>
<dbReference type="SUPFAM" id="SSF55931">
    <property type="entry name" value="Glutamine synthetase/guanido kinase"/>
    <property type="match status" value="1"/>
</dbReference>
<evidence type="ECO:0000313" key="6">
    <source>
        <dbReference type="EMBL" id="GAA4771120.1"/>
    </source>
</evidence>
<protein>
    <recommendedName>
        <fullName evidence="5">Putative glutamate--cysteine ligase 2</fullName>
        <ecNumber evidence="5">6.3.2.2</ecNumber>
    </recommendedName>
    <alternativeName>
        <fullName evidence="5">Gamma-glutamylcysteine synthetase 2</fullName>
        <shortName evidence="5">GCS 2</shortName>
        <shortName evidence="5">Gamma-GCS 2</shortName>
    </alternativeName>
</protein>